<evidence type="ECO:0000313" key="3">
    <source>
        <dbReference type="Proteomes" id="UP001381693"/>
    </source>
</evidence>
<reference evidence="2 3" key="1">
    <citation type="submission" date="2023-11" db="EMBL/GenBank/DDBJ databases">
        <title>Halocaridina rubra genome assembly.</title>
        <authorList>
            <person name="Smith C."/>
        </authorList>
    </citation>
    <scope>NUCLEOTIDE SEQUENCE [LARGE SCALE GENOMIC DNA]</scope>
    <source>
        <strain evidence="2">EP-1</strain>
        <tissue evidence="2">Whole</tissue>
    </source>
</reference>
<proteinExistence type="predicted"/>
<dbReference type="EMBL" id="JAXCGZ010017901">
    <property type="protein sequence ID" value="KAK7067629.1"/>
    <property type="molecule type" value="Genomic_DNA"/>
</dbReference>
<keyword evidence="1" id="KW-1133">Transmembrane helix</keyword>
<dbReference type="AlphaFoldDB" id="A0AAN8ZY35"/>
<sequence>MYVCAYVLQSNQLCQQWIAKRVFGVLALGSVAGLAVYYIFHSRTISEIYQVTKFEDRLKEVCSNPKLPMLEYRGVQSFFHYLLHPDPDYCYSWVEFGGEKIPIPSQ</sequence>
<keyword evidence="1" id="KW-0812">Transmembrane</keyword>
<feature type="non-terminal residue" evidence="2">
    <location>
        <position position="106"/>
    </location>
</feature>
<keyword evidence="1" id="KW-0472">Membrane</keyword>
<evidence type="ECO:0000256" key="1">
    <source>
        <dbReference type="SAM" id="Phobius"/>
    </source>
</evidence>
<comment type="caution">
    <text evidence="2">The sequence shown here is derived from an EMBL/GenBank/DDBJ whole genome shotgun (WGS) entry which is preliminary data.</text>
</comment>
<organism evidence="2 3">
    <name type="scientific">Halocaridina rubra</name>
    <name type="common">Hawaiian red shrimp</name>
    <dbReference type="NCBI Taxonomy" id="373956"/>
    <lineage>
        <taxon>Eukaryota</taxon>
        <taxon>Metazoa</taxon>
        <taxon>Ecdysozoa</taxon>
        <taxon>Arthropoda</taxon>
        <taxon>Crustacea</taxon>
        <taxon>Multicrustacea</taxon>
        <taxon>Malacostraca</taxon>
        <taxon>Eumalacostraca</taxon>
        <taxon>Eucarida</taxon>
        <taxon>Decapoda</taxon>
        <taxon>Pleocyemata</taxon>
        <taxon>Caridea</taxon>
        <taxon>Atyoidea</taxon>
        <taxon>Atyidae</taxon>
        <taxon>Halocaridina</taxon>
    </lineage>
</organism>
<name>A0AAN8ZY35_HALRR</name>
<accession>A0AAN8ZY35</accession>
<dbReference type="Proteomes" id="UP001381693">
    <property type="component" value="Unassembled WGS sequence"/>
</dbReference>
<evidence type="ECO:0000313" key="2">
    <source>
        <dbReference type="EMBL" id="KAK7067629.1"/>
    </source>
</evidence>
<feature type="transmembrane region" description="Helical" evidence="1">
    <location>
        <begin position="22"/>
        <end position="40"/>
    </location>
</feature>
<gene>
    <name evidence="2" type="ORF">SK128_003992</name>
</gene>
<protein>
    <submittedName>
        <fullName evidence="2">Uncharacterized protein</fullName>
    </submittedName>
</protein>
<keyword evidence="3" id="KW-1185">Reference proteome</keyword>